<dbReference type="OrthoDB" id="6339452at2759"/>
<dbReference type="AlphaFoldDB" id="A0A9Q1DIC7"/>
<dbReference type="FunFam" id="2.40.10.10:FF:000054">
    <property type="entry name" value="Complement C1r subcomponent"/>
    <property type="match status" value="1"/>
</dbReference>
<organism evidence="9 10">
    <name type="scientific">Conger conger</name>
    <name type="common">Conger eel</name>
    <name type="synonym">Muraena conger</name>
    <dbReference type="NCBI Taxonomy" id="82655"/>
    <lineage>
        <taxon>Eukaryota</taxon>
        <taxon>Metazoa</taxon>
        <taxon>Chordata</taxon>
        <taxon>Craniata</taxon>
        <taxon>Vertebrata</taxon>
        <taxon>Euteleostomi</taxon>
        <taxon>Actinopterygii</taxon>
        <taxon>Neopterygii</taxon>
        <taxon>Teleostei</taxon>
        <taxon>Anguilliformes</taxon>
        <taxon>Congridae</taxon>
        <taxon>Conger</taxon>
    </lineage>
</organism>
<dbReference type="SMART" id="SM00020">
    <property type="entry name" value="Tryp_SPc"/>
    <property type="match status" value="1"/>
</dbReference>
<evidence type="ECO:0000256" key="5">
    <source>
        <dbReference type="ARBA" id="ARBA00023180"/>
    </source>
</evidence>
<evidence type="ECO:0000256" key="7">
    <source>
        <dbReference type="SAM" id="SignalP"/>
    </source>
</evidence>
<dbReference type="InterPro" id="IPR001254">
    <property type="entry name" value="Trypsin_dom"/>
</dbReference>
<evidence type="ECO:0000256" key="1">
    <source>
        <dbReference type="ARBA" id="ARBA00004613"/>
    </source>
</evidence>
<evidence type="ECO:0000256" key="2">
    <source>
        <dbReference type="ARBA" id="ARBA00022525"/>
    </source>
</evidence>
<protein>
    <recommendedName>
        <fullName evidence="8">Peptidase S1 domain-containing protein</fullName>
    </recommendedName>
</protein>
<dbReference type="GO" id="GO:0005576">
    <property type="term" value="C:extracellular region"/>
    <property type="evidence" value="ECO:0007669"/>
    <property type="project" value="UniProtKB-SubCell"/>
</dbReference>
<dbReference type="GO" id="GO:0004252">
    <property type="term" value="F:serine-type endopeptidase activity"/>
    <property type="evidence" value="ECO:0007669"/>
    <property type="project" value="InterPro"/>
</dbReference>
<gene>
    <name evidence="9" type="ORF">COCON_G00101970</name>
</gene>
<comment type="subcellular location">
    <subcellularLocation>
        <location evidence="1">Secreted</location>
    </subcellularLocation>
</comment>
<dbReference type="PROSITE" id="PS50240">
    <property type="entry name" value="TRYPSIN_DOM"/>
    <property type="match status" value="1"/>
</dbReference>
<evidence type="ECO:0000313" key="9">
    <source>
        <dbReference type="EMBL" id="KAJ8271338.1"/>
    </source>
</evidence>
<reference evidence="9" key="1">
    <citation type="journal article" date="2023" name="Science">
        <title>Genome structures resolve the early diversification of teleost fishes.</title>
        <authorList>
            <person name="Parey E."/>
            <person name="Louis A."/>
            <person name="Montfort J."/>
            <person name="Bouchez O."/>
            <person name="Roques C."/>
            <person name="Iampietro C."/>
            <person name="Lluch J."/>
            <person name="Castinel A."/>
            <person name="Donnadieu C."/>
            <person name="Desvignes T."/>
            <person name="Floi Bucao C."/>
            <person name="Jouanno E."/>
            <person name="Wen M."/>
            <person name="Mejri S."/>
            <person name="Dirks R."/>
            <person name="Jansen H."/>
            <person name="Henkel C."/>
            <person name="Chen W.J."/>
            <person name="Zahm M."/>
            <person name="Cabau C."/>
            <person name="Klopp C."/>
            <person name="Thompson A.W."/>
            <person name="Robinson-Rechavi M."/>
            <person name="Braasch I."/>
            <person name="Lecointre G."/>
            <person name="Bobe J."/>
            <person name="Postlethwait J.H."/>
            <person name="Berthelot C."/>
            <person name="Roest Crollius H."/>
            <person name="Guiguen Y."/>
        </authorList>
    </citation>
    <scope>NUCLEOTIDE SEQUENCE</scope>
    <source>
        <strain evidence="9">Concon-B</strain>
    </source>
</reference>
<evidence type="ECO:0000259" key="8">
    <source>
        <dbReference type="PROSITE" id="PS50240"/>
    </source>
</evidence>
<sequence length="308" mass="33553">MQFPAAALLLVLCVGFAHASARRGGEGRSKRAVGGRVALNVPWQALVHFGDSVLDGGIGGGALVSDRWVLTSGRNVFQKKPRQPAPKRLPDFPKVYLGVKNRNPVDPASEVEVEKVVLHPDFQNISTWENNLALIKLKKPVVFSSKILPIPLPRCGQNLEETVGTLGVLAGWGWSHILQLADHLKFLTVPVVSQELCQREYKHGGEVDGDEPLVDDRTFCTGATAFSENVCVGDEGGALAVLDPKDGTVYAAGLLSYDKNCATEKYGVFTKLSAYMPWIDSVMRGDSELYDAQRALEVRKMLANLKED</sequence>
<accession>A0A9Q1DIC7</accession>
<dbReference type="InterPro" id="IPR009003">
    <property type="entry name" value="Peptidase_S1_PA"/>
</dbReference>
<dbReference type="Proteomes" id="UP001152803">
    <property type="component" value="Unassembled WGS sequence"/>
</dbReference>
<dbReference type="PANTHER" id="PTHR24256">
    <property type="entry name" value="TRYPTASE-RELATED"/>
    <property type="match status" value="1"/>
</dbReference>
<evidence type="ECO:0000256" key="4">
    <source>
        <dbReference type="ARBA" id="ARBA00023157"/>
    </source>
</evidence>
<feature type="chain" id="PRO_5040484043" description="Peptidase S1 domain-containing protein" evidence="7">
    <location>
        <begin position="20"/>
        <end position="308"/>
    </location>
</feature>
<keyword evidence="10" id="KW-1185">Reference proteome</keyword>
<dbReference type="InterPro" id="IPR051487">
    <property type="entry name" value="Ser/Thr_Proteases_Immune/Dev"/>
</dbReference>
<keyword evidence="2" id="KW-0964">Secreted</keyword>
<feature type="domain" description="Peptidase S1" evidence="8">
    <location>
        <begin position="32"/>
        <end position="284"/>
    </location>
</feature>
<dbReference type="PRINTS" id="PR00722">
    <property type="entry name" value="CHYMOTRYPSIN"/>
</dbReference>
<dbReference type="InterPro" id="IPR001314">
    <property type="entry name" value="Peptidase_S1A"/>
</dbReference>
<dbReference type="EMBL" id="JAFJMO010000007">
    <property type="protein sequence ID" value="KAJ8271338.1"/>
    <property type="molecule type" value="Genomic_DNA"/>
</dbReference>
<evidence type="ECO:0000256" key="6">
    <source>
        <dbReference type="ARBA" id="ARBA00024195"/>
    </source>
</evidence>
<evidence type="ECO:0000256" key="3">
    <source>
        <dbReference type="ARBA" id="ARBA00022729"/>
    </source>
</evidence>
<keyword evidence="5" id="KW-0325">Glycoprotein</keyword>
<dbReference type="InterPro" id="IPR043504">
    <property type="entry name" value="Peptidase_S1_PA_chymotrypsin"/>
</dbReference>
<keyword evidence="4" id="KW-1015">Disulfide bond</keyword>
<name>A0A9Q1DIC7_CONCO</name>
<dbReference type="GO" id="GO:0006508">
    <property type="term" value="P:proteolysis"/>
    <property type="evidence" value="ECO:0007669"/>
    <property type="project" value="InterPro"/>
</dbReference>
<comment type="caution">
    <text evidence="9">The sequence shown here is derived from an EMBL/GenBank/DDBJ whole genome shotgun (WGS) entry which is preliminary data.</text>
</comment>
<dbReference type="SUPFAM" id="SSF50494">
    <property type="entry name" value="Trypsin-like serine proteases"/>
    <property type="match status" value="1"/>
</dbReference>
<keyword evidence="3 7" id="KW-0732">Signal</keyword>
<proteinExistence type="inferred from homology"/>
<evidence type="ECO:0000313" key="10">
    <source>
        <dbReference type="Proteomes" id="UP001152803"/>
    </source>
</evidence>
<feature type="signal peptide" evidence="7">
    <location>
        <begin position="1"/>
        <end position="19"/>
    </location>
</feature>
<comment type="similarity">
    <text evidence="6">Belongs to the peptidase S1 family. CLIP subfamily.</text>
</comment>
<dbReference type="CDD" id="cd00190">
    <property type="entry name" value="Tryp_SPc"/>
    <property type="match status" value="1"/>
</dbReference>
<dbReference type="Gene3D" id="2.40.10.10">
    <property type="entry name" value="Trypsin-like serine proteases"/>
    <property type="match status" value="2"/>
</dbReference>
<dbReference type="Pfam" id="PF00089">
    <property type="entry name" value="Trypsin"/>
    <property type="match status" value="1"/>
</dbReference>